<feature type="compositionally biased region" description="Low complexity" evidence="1">
    <location>
        <begin position="39"/>
        <end position="52"/>
    </location>
</feature>
<gene>
    <name evidence="3" type="ORF">GCM10010466_49320</name>
</gene>
<comment type="caution">
    <text evidence="3">The sequence shown here is derived from an EMBL/GenBank/DDBJ whole genome shotgun (WGS) entry which is preliminary data.</text>
</comment>
<feature type="region of interest" description="Disordered" evidence="1">
    <location>
        <begin position="99"/>
        <end position="130"/>
    </location>
</feature>
<accession>A0ABP6NMR0</accession>
<protein>
    <submittedName>
        <fullName evidence="3">Uncharacterized protein</fullName>
    </submittedName>
</protein>
<feature type="chain" id="PRO_5046335498" evidence="2">
    <location>
        <begin position="31"/>
        <end position="130"/>
    </location>
</feature>
<keyword evidence="4" id="KW-1185">Reference proteome</keyword>
<keyword evidence="2" id="KW-0732">Signal</keyword>
<evidence type="ECO:0000256" key="1">
    <source>
        <dbReference type="SAM" id="MobiDB-lite"/>
    </source>
</evidence>
<sequence>MKPTRKTWVSAGVVAVILTGGASVTAAASAAGIGGTGDPAPAVEPGLPAPEGAAPPSPTVPPAAPEPTAPAEDYVVSTEVGPDPEKVARYWTEQRLDAAQPMPMPVVEGPADVSGDGPVGAGEGPVDATE</sequence>
<dbReference type="RefSeq" id="WP_344863412.1">
    <property type="nucleotide sequence ID" value="NZ_BAAAUT010000044.1"/>
</dbReference>
<name>A0ABP6NMR0_9ACTN</name>
<dbReference type="Proteomes" id="UP001500320">
    <property type="component" value="Unassembled WGS sequence"/>
</dbReference>
<feature type="signal peptide" evidence="2">
    <location>
        <begin position="1"/>
        <end position="30"/>
    </location>
</feature>
<organism evidence="3 4">
    <name type="scientific">Planomonospora alba</name>
    <dbReference type="NCBI Taxonomy" id="161354"/>
    <lineage>
        <taxon>Bacteria</taxon>
        <taxon>Bacillati</taxon>
        <taxon>Actinomycetota</taxon>
        <taxon>Actinomycetes</taxon>
        <taxon>Streptosporangiales</taxon>
        <taxon>Streptosporangiaceae</taxon>
        <taxon>Planomonospora</taxon>
    </lineage>
</organism>
<proteinExistence type="predicted"/>
<evidence type="ECO:0000313" key="3">
    <source>
        <dbReference type="EMBL" id="GAA3152469.1"/>
    </source>
</evidence>
<feature type="compositionally biased region" description="Pro residues" evidence="1">
    <location>
        <begin position="53"/>
        <end position="68"/>
    </location>
</feature>
<evidence type="ECO:0000256" key="2">
    <source>
        <dbReference type="SAM" id="SignalP"/>
    </source>
</evidence>
<evidence type="ECO:0000313" key="4">
    <source>
        <dbReference type="Proteomes" id="UP001500320"/>
    </source>
</evidence>
<dbReference type="EMBL" id="BAAAUT010000044">
    <property type="protein sequence ID" value="GAA3152469.1"/>
    <property type="molecule type" value="Genomic_DNA"/>
</dbReference>
<feature type="region of interest" description="Disordered" evidence="1">
    <location>
        <begin position="27"/>
        <end position="81"/>
    </location>
</feature>
<reference evidence="4" key="1">
    <citation type="journal article" date="2019" name="Int. J. Syst. Evol. Microbiol.">
        <title>The Global Catalogue of Microorganisms (GCM) 10K type strain sequencing project: providing services to taxonomists for standard genome sequencing and annotation.</title>
        <authorList>
            <consortium name="The Broad Institute Genomics Platform"/>
            <consortium name="The Broad Institute Genome Sequencing Center for Infectious Disease"/>
            <person name="Wu L."/>
            <person name="Ma J."/>
        </authorList>
    </citation>
    <scope>NUCLEOTIDE SEQUENCE [LARGE SCALE GENOMIC DNA]</scope>
    <source>
        <strain evidence="4">JCM 9373</strain>
    </source>
</reference>